<dbReference type="GeneID" id="10394447"/>
<dbReference type="EMBL" id="CP002588">
    <property type="protein sequence ID" value="AEA47330.1"/>
    <property type="molecule type" value="Genomic_DNA"/>
</dbReference>
<evidence type="ECO:0000256" key="1">
    <source>
        <dbReference type="NCBIfam" id="TIGR02460"/>
    </source>
</evidence>
<dbReference type="AlphaFoldDB" id="F2KNC8"/>
<gene>
    <name evidence="2" type="ordered locus">Arcve_1326</name>
</gene>
<dbReference type="GO" id="GO:0050504">
    <property type="term" value="F:mannosyl-3-phosphoglycerate synthase activity"/>
    <property type="evidence" value="ECO:0007669"/>
    <property type="project" value="UniProtKB-UniRule"/>
</dbReference>
<dbReference type="STRING" id="693661.Arcve_1326"/>
<keyword evidence="2" id="KW-0808">Transferase</keyword>
<dbReference type="OrthoDB" id="9468at2157"/>
<dbReference type="KEGG" id="ave:Arcve_1326"/>
<proteinExistence type="predicted"/>
<organism evidence="2 3">
    <name type="scientific">Archaeoglobus veneficus (strain DSM 11195 / SNP6)</name>
    <dbReference type="NCBI Taxonomy" id="693661"/>
    <lineage>
        <taxon>Archaea</taxon>
        <taxon>Methanobacteriati</taxon>
        <taxon>Methanobacteriota</taxon>
        <taxon>Archaeoglobi</taxon>
        <taxon>Archaeoglobales</taxon>
        <taxon>Archaeoglobaceae</taxon>
        <taxon>Archaeoglobus</taxon>
    </lineage>
</organism>
<dbReference type="GO" id="GO:0051479">
    <property type="term" value="P:mannosylglycerate biosynthetic process"/>
    <property type="evidence" value="ECO:0007669"/>
    <property type="project" value="InterPro"/>
</dbReference>
<dbReference type="InterPro" id="IPR029044">
    <property type="entry name" value="Nucleotide-diphossugar_trans"/>
</dbReference>
<dbReference type="eggNOG" id="arCOG04158">
    <property type="taxonomic scope" value="Archaea"/>
</dbReference>
<evidence type="ECO:0000313" key="3">
    <source>
        <dbReference type="Proteomes" id="UP000008136"/>
    </source>
</evidence>
<dbReference type="GO" id="GO:0005737">
    <property type="term" value="C:cytoplasm"/>
    <property type="evidence" value="ECO:0007669"/>
    <property type="project" value="InterPro"/>
</dbReference>
<dbReference type="EC" id="2.4.1.217" evidence="1"/>
<protein>
    <recommendedName>
        <fullName evidence="1">Mannosyl-3-phosphoglycerate synthase</fullName>
        <ecNumber evidence="1">2.4.1.217</ecNumber>
    </recommendedName>
</protein>
<name>F2KNC8_ARCVS</name>
<dbReference type="Gene3D" id="3.90.550.10">
    <property type="entry name" value="Spore Coat Polysaccharide Biosynthesis Protein SpsA, Chain A"/>
    <property type="match status" value="1"/>
</dbReference>
<dbReference type="NCBIfam" id="TIGR02460">
    <property type="entry name" value="osmo_MPGsynth"/>
    <property type="match status" value="1"/>
</dbReference>
<dbReference type="SUPFAM" id="SSF53448">
    <property type="entry name" value="Nucleotide-diphospho-sugar transferases"/>
    <property type="match status" value="1"/>
</dbReference>
<keyword evidence="3" id="KW-1185">Reference proteome</keyword>
<dbReference type="HOGENOM" id="CLU_028916_0_0_2"/>
<evidence type="ECO:0000313" key="2">
    <source>
        <dbReference type="EMBL" id="AEA47330.1"/>
    </source>
</evidence>
<dbReference type="Proteomes" id="UP000008136">
    <property type="component" value="Chromosome"/>
</dbReference>
<reference evidence="2 3" key="1">
    <citation type="submission" date="2011-03" db="EMBL/GenBank/DDBJ databases">
        <title>The complete genome of Archaeoglobus veneficus SNP6.</title>
        <authorList>
            <consortium name="US DOE Joint Genome Institute (JGI-PGF)"/>
            <person name="Lucas S."/>
            <person name="Copeland A."/>
            <person name="Lapidus A."/>
            <person name="Bruce D."/>
            <person name="Goodwin L."/>
            <person name="Pitluck S."/>
            <person name="Kyrpides N."/>
            <person name="Mavromatis K."/>
            <person name="Pagani I."/>
            <person name="Ivanova N."/>
            <person name="Mikhailova N."/>
            <person name="Lu M."/>
            <person name="Detter J.C."/>
            <person name="Tapia R."/>
            <person name="Han C."/>
            <person name="Land M."/>
            <person name="Hauser L."/>
            <person name="Markowitz V."/>
            <person name="Cheng J.-F."/>
            <person name="Hugenholtz P."/>
            <person name="Woyke T."/>
            <person name="Wu D."/>
            <person name="Spring S."/>
            <person name="Brambilla E."/>
            <person name="Klenk H.-P."/>
            <person name="Eisen J.A."/>
        </authorList>
    </citation>
    <scope>NUCLEOTIDE SEQUENCE [LARGE SCALE GENOMIC DNA]</scope>
    <source>
        <strain>SNP6</strain>
    </source>
</reference>
<dbReference type="Pfam" id="PF09488">
    <property type="entry name" value="Osmo_MPGsynth"/>
    <property type="match status" value="1"/>
</dbReference>
<keyword evidence="2" id="KW-0328">Glycosyltransferase</keyword>
<dbReference type="CDD" id="cd00761">
    <property type="entry name" value="Glyco_tranf_GTA_type"/>
    <property type="match status" value="1"/>
</dbReference>
<sequence length="386" mass="43701">MLIEAPRHAEIFGSVKIYDVQKVLKLESKEIEGPLLRSIGREQIEEVLEKLSIVIPIKNEKIKLLDGVLKAIPDACQIIVVSNSSRTGHDVFRMEADVITHFHSLTKHPICIIHQKDPGLALAFKEVGYTSILDESGFVRDGKAEGMITGTLLAKCLEKDFVGFIDADNYIPGAVNEYVKDFAAGFCMSESPYSMIRLHWKHKPKIVKSRLYFRKWGRVSEITNKYLNFLLSNCTGFETDIIKTGNAGEHAMTMELASIMCYSTGYSIEPYQLVYLLEEFGKGETECRDVVNSGVEILQIEMLNPHLHEEKGEKHIKDMLLGLLSTIYHSKLCNEYLKSKILEELRTNNAIGQEQAPKKNLIIPPIKDIDIKKFIKVLEGGYIYPH</sequence>
<dbReference type="RefSeq" id="WP_013683991.1">
    <property type="nucleotide sequence ID" value="NC_015320.1"/>
</dbReference>
<dbReference type="InterPro" id="IPR012812">
    <property type="entry name" value="Osmo_MPG_synth"/>
</dbReference>
<accession>F2KNC8</accession>